<dbReference type="KEGG" id="fcy:FRACYDRAFT_267251"/>
<accession>A0A1E7FW02</accession>
<feature type="region of interest" description="Disordered" evidence="1">
    <location>
        <begin position="1"/>
        <end position="65"/>
    </location>
</feature>
<keyword evidence="3" id="KW-1185">Reference proteome</keyword>
<dbReference type="OrthoDB" id="49674at2759"/>
<evidence type="ECO:0000256" key="1">
    <source>
        <dbReference type="SAM" id="MobiDB-lite"/>
    </source>
</evidence>
<protein>
    <submittedName>
        <fullName evidence="2">Uncharacterized protein</fullName>
    </submittedName>
</protein>
<sequence>MVEELTDARISAESYEGNAGEKRGRIVRGRATHEVETSDDVVYDGDNDTEEDCAASNYDNDTYGTDSVSALSENDTDFLSRRDNFDQARRRALDAAIEIEDWDLAAALSDGMRAANLPGGYEKAHSSWNQSELDKFIANNDWTAVKSYIARMREVSKKSQQDNNGSNRNTGQSQKASSTSKSIGASSKLQHKELMSESSWSSDSHSSYESYTDSEV</sequence>
<feature type="region of interest" description="Disordered" evidence="1">
    <location>
        <begin position="155"/>
        <end position="216"/>
    </location>
</feature>
<dbReference type="Proteomes" id="UP000095751">
    <property type="component" value="Unassembled WGS sequence"/>
</dbReference>
<feature type="compositionally biased region" description="Low complexity" evidence="1">
    <location>
        <begin position="196"/>
        <end position="216"/>
    </location>
</feature>
<reference evidence="2 3" key="1">
    <citation type="submission" date="2016-09" db="EMBL/GenBank/DDBJ databases">
        <title>Extensive genetic diversity and differential bi-allelic expression allows diatom success in the polar Southern Ocean.</title>
        <authorList>
            <consortium name="DOE Joint Genome Institute"/>
            <person name="Mock T."/>
            <person name="Otillar R.P."/>
            <person name="Strauss J."/>
            <person name="Dupont C."/>
            <person name="Frickenhaus S."/>
            <person name="Maumus F."/>
            <person name="Mcmullan M."/>
            <person name="Sanges R."/>
            <person name="Schmutz J."/>
            <person name="Toseland A."/>
            <person name="Valas R."/>
            <person name="Veluchamy A."/>
            <person name="Ward B.J."/>
            <person name="Allen A."/>
            <person name="Barry K."/>
            <person name="Falciatore A."/>
            <person name="Ferrante M."/>
            <person name="Fortunato A.E."/>
            <person name="Gloeckner G."/>
            <person name="Gruber A."/>
            <person name="Hipkin R."/>
            <person name="Janech M."/>
            <person name="Kroth P."/>
            <person name="Leese F."/>
            <person name="Lindquist E."/>
            <person name="Lyon B.R."/>
            <person name="Martin J."/>
            <person name="Mayer C."/>
            <person name="Parker M."/>
            <person name="Quesneville H."/>
            <person name="Raymond J."/>
            <person name="Uhlig C."/>
            <person name="Valentin K.U."/>
            <person name="Worden A.Z."/>
            <person name="Armbrust E.V."/>
            <person name="Bowler C."/>
            <person name="Green B."/>
            <person name="Moulton V."/>
            <person name="Van Oosterhout C."/>
            <person name="Grigoriev I."/>
        </authorList>
    </citation>
    <scope>NUCLEOTIDE SEQUENCE [LARGE SCALE GENOMIC DNA]</scope>
    <source>
        <strain evidence="2 3">CCMP1102</strain>
    </source>
</reference>
<evidence type="ECO:0000313" key="3">
    <source>
        <dbReference type="Proteomes" id="UP000095751"/>
    </source>
</evidence>
<proteinExistence type="predicted"/>
<dbReference type="AlphaFoldDB" id="A0A1E7FW02"/>
<feature type="compositionally biased region" description="Acidic residues" evidence="1">
    <location>
        <begin position="37"/>
        <end position="53"/>
    </location>
</feature>
<organism evidence="2 3">
    <name type="scientific">Fragilariopsis cylindrus CCMP1102</name>
    <dbReference type="NCBI Taxonomy" id="635003"/>
    <lineage>
        <taxon>Eukaryota</taxon>
        <taxon>Sar</taxon>
        <taxon>Stramenopiles</taxon>
        <taxon>Ochrophyta</taxon>
        <taxon>Bacillariophyta</taxon>
        <taxon>Bacillariophyceae</taxon>
        <taxon>Bacillariophycidae</taxon>
        <taxon>Bacillariales</taxon>
        <taxon>Bacillariaceae</taxon>
        <taxon>Fragilariopsis</taxon>
    </lineage>
</organism>
<name>A0A1E7FW02_9STRA</name>
<evidence type="ECO:0000313" key="2">
    <source>
        <dbReference type="EMBL" id="OEU22339.1"/>
    </source>
</evidence>
<feature type="compositionally biased region" description="Polar residues" evidence="1">
    <location>
        <begin position="161"/>
        <end position="174"/>
    </location>
</feature>
<dbReference type="InParanoid" id="A0A1E7FW02"/>
<gene>
    <name evidence="2" type="ORF">FRACYDRAFT_267251</name>
</gene>
<feature type="compositionally biased region" description="Low complexity" evidence="1">
    <location>
        <begin position="175"/>
        <end position="188"/>
    </location>
</feature>
<dbReference type="EMBL" id="KV784353">
    <property type="protein sequence ID" value="OEU22339.1"/>
    <property type="molecule type" value="Genomic_DNA"/>
</dbReference>